<organism evidence="1 2">
    <name type="scientific">Peredibacter starrii</name>
    <dbReference type="NCBI Taxonomy" id="28202"/>
    <lineage>
        <taxon>Bacteria</taxon>
        <taxon>Pseudomonadati</taxon>
        <taxon>Bdellovibrionota</taxon>
        <taxon>Bacteriovoracia</taxon>
        <taxon>Bacteriovoracales</taxon>
        <taxon>Bacteriovoracaceae</taxon>
        <taxon>Peredibacter</taxon>
    </lineage>
</organism>
<dbReference type="Proteomes" id="UP001324634">
    <property type="component" value="Chromosome"/>
</dbReference>
<gene>
    <name evidence="1" type="ORF">SOO65_20710</name>
</gene>
<dbReference type="EMBL" id="CP139487">
    <property type="protein sequence ID" value="WPU65122.1"/>
    <property type="molecule type" value="Genomic_DNA"/>
</dbReference>
<dbReference type="AlphaFoldDB" id="A0AAX4HPC6"/>
<dbReference type="KEGG" id="psti:SOO65_20710"/>
<accession>A0AAX4HPC6</accession>
<evidence type="ECO:0000313" key="1">
    <source>
        <dbReference type="EMBL" id="WPU65122.1"/>
    </source>
</evidence>
<dbReference type="RefSeq" id="WP_321395182.1">
    <property type="nucleotide sequence ID" value="NZ_CP139487.1"/>
</dbReference>
<name>A0AAX4HPC6_9BACT</name>
<proteinExistence type="predicted"/>
<keyword evidence="2" id="KW-1185">Reference proteome</keyword>
<evidence type="ECO:0000313" key="2">
    <source>
        <dbReference type="Proteomes" id="UP001324634"/>
    </source>
</evidence>
<reference evidence="1 2" key="1">
    <citation type="submission" date="2023-11" db="EMBL/GenBank/DDBJ databases">
        <title>Peredibacter starrii A3.12.</title>
        <authorList>
            <person name="Mitchell R.J."/>
        </authorList>
    </citation>
    <scope>NUCLEOTIDE SEQUENCE [LARGE SCALE GENOMIC DNA]</scope>
    <source>
        <strain evidence="1 2">A3.12</strain>
    </source>
</reference>
<sequence length="150" mass="17697">MYNDETLYEKMLNFAINQGGRYVLFVIRPEIDFDKNNSAFLNEMHPYLKKDFTSDNWPCTQIFDDKANILIFDFVKDSLEILRKYSDSFASWEQPNLPEDMCILSPEGDAFLATSASEKCVWVDIKYRDQYLTLNKDIKYLSISWKLTKV</sequence>
<protein>
    <submittedName>
        <fullName evidence="1">Uncharacterized protein</fullName>
    </submittedName>
</protein>